<protein>
    <submittedName>
        <fullName evidence="8">MFS transporter</fullName>
    </submittedName>
</protein>
<dbReference type="SUPFAM" id="SSF103473">
    <property type="entry name" value="MFS general substrate transporter"/>
    <property type="match status" value="1"/>
</dbReference>
<gene>
    <name evidence="8" type="ORF">D1970_06875</name>
</gene>
<evidence type="ECO:0000256" key="4">
    <source>
        <dbReference type="ARBA" id="ARBA00022989"/>
    </source>
</evidence>
<feature type="transmembrane region" description="Helical" evidence="6">
    <location>
        <begin position="164"/>
        <end position="186"/>
    </location>
</feature>
<comment type="subcellular location">
    <subcellularLocation>
        <location evidence="1">Cell membrane</location>
        <topology evidence="1">Multi-pass membrane protein</topology>
    </subcellularLocation>
</comment>
<evidence type="ECO:0000313" key="9">
    <source>
        <dbReference type="Proteomes" id="UP000265816"/>
    </source>
</evidence>
<dbReference type="Proteomes" id="UP000265816">
    <property type="component" value="Unassembled WGS sequence"/>
</dbReference>
<feature type="transmembrane region" description="Helical" evidence="6">
    <location>
        <begin position="49"/>
        <end position="70"/>
    </location>
</feature>
<feature type="transmembrane region" description="Helical" evidence="6">
    <location>
        <begin position="388"/>
        <end position="407"/>
    </location>
</feature>
<dbReference type="GO" id="GO:0022857">
    <property type="term" value="F:transmembrane transporter activity"/>
    <property type="evidence" value="ECO:0007669"/>
    <property type="project" value="InterPro"/>
</dbReference>
<feature type="transmembrane region" description="Helical" evidence="6">
    <location>
        <begin position="261"/>
        <end position="283"/>
    </location>
</feature>
<dbReference type="Pfam" id="PF07690">
    <property type="entry name" value="MFS_1"/>
    <property type="match status" value="1"/>
</dbReference>
<dbReference type="InterPro" id="IPR020846">
    <property type="entry name" value="MFS_dom"/>
</dbReference>
<keyword evidence="3 6" id="KW-0812">Transmembrane</keyword>
<evidence type="ECO:0000256" key="1">
    <source>
        <dbReference type="ARBA" id="ARBA00004651"/>
    </source>
</evidence>
<keyword evidence="9" id="KW-1185">Reference proteome</keyword>
<proteinExistence type="predicted"/>
<evidence type="ECO:0000313" key="8">
    <source>
        <dbReference type="EMBL" id="RID86646.1"/>
    </source>
</evidence>
<dbReference type="InterPro" id="IPR011701">
    <property type="entry name" value="MFS"/>
</dbReference>
<evidence type="ECO:0000256" key="6">
    <source>
        <dbReference type="SAM" id="Phobius"/>
    </source>
</evidence>
<feature type="domain" description="Major facilitator superfamily (MFS) profile" evidence="7">
    <location>
        <begin position="12"/>
        <end position="410"/>
    </location>
</feature>
<dbReference type="InterPro" id="IPR036259">
    <property type="entry name" value="MFS_trans_sf"/>
</dbReference>
<sequence>MHLLHLLMKKDSFKVYIYTCFFSELFFAFIFTVNLLYHVKIVKLDSLQLVLVGSVLELVVFLFEIPTGLVSDVKSRKLSVIIGYFLIGTGFLIEGSFPYFAAVILSQVAWGIGYTFTSGAHQAWIADEIGEERASLALVSGAKAGNFGKVIAIPLSILTGYFMISLPIIIGGICMNALAIFLIFFMKEENFQPAAKGEASSRKIMQSNIKGIVHYTKASSLMRLLFLIALIFGLYSEGFDRLWISHFMEETHLSSLTEGNLVAIMGGIQFVVVLFSFAALYFISRSSLHQQLRRIYVALFIGSFLIITSLIGFALSHHIIGLLAFYIIIQVSRSVMSPLEDIWLNKIIPDSSTRATFFSVKGQVDAIGQISGGPVIGLIASSYTIKTAITASAILLTPVLFLYILILKKFRG</sequence>
<accession>A0A398BG99</accession>
<comment type="caution">
    <text evidence="8">The sequence shown here is derived from an EMBL/GenBank/DDBJ whole genome shotgun (WGS) entry which is preliminary data.</text>
</comment>
<evidence type="ECO:0000256" key="3">
    <source>
        <dbReference type="ARBA" id="ARBA00022692"/>
    </source>
</evidence>
<dbReference type="InterPro" id="IPR053160">
    <property type="entry name" value="MFS_DHA3_Transporter"/>
</dbReference>
<organism evidence="8 9">
    <name type="scientific">Mesobacillus zeae</name>
    <dbReference type="NCBI Taxonomy" id="1917180"/>
    <lineage>
        <taxon>Bacteria</taxon>
        <taxon>Bacillati</taxon>
        <taxon>Bacillota</taxon>
        <taxon>Bacilli</taxon>
        <taxon>Bacillales</taxon>
        <taxon>Bacillaceae</taxon>
        <taxon>Mesobacillus</taxon>
    </lineage>
</organism>
<feature type="transmembrane region" description="Helical" evidence="6">
    <location>
        <begin position="82"/>
        <end position="105"/>
    </location>
</feature>
<keyword evidence="5 6" id="KW-0472">Membrane</keyword>
<dbReference type="PANTHER" id="PTHR23530">
    <property type="entry name" value="TRANSPORT PROTEIN-RELATED"/>
    <property type="match status" value="1"/>
</dbReference>
<dbReference type="PROSITE" id="PS50850">
    <property type="entry name" value="MFS"/>
    <property type="match status" value="1"/>
</dbReference>
<feature type="transmembrane region" description="Helical" evidence="6">
    <location>
        <begin position="15"/>
        <end position="37"/>
    </location>
</feature>
<reference evidence="8 9" key="1">
    <citation type="submission" date="2018-08" db="EMBL/GenBank/DDBJ databases">
        <title>Bacillus jemisoniae sp. nov., Bacillus chryseoplanitiae sp. nov., Bacillus resnikiae sp. nov., and Bacillus frankliniae sp. nov., isolated from Viking spacecraft and associated surfaces.</title>
        <authorList>
            <person name="Seuylemezian A."/>
            <person name="Vaishampayan P."/>
        </authorList>
    </citation>
    <scope>NUCLEOTIDE SEQUENCE [LARGE SCALE GENOMIC DNA]</scope>
    <source>
        <strain evidence="8 9">JJ-247</strain>
    </source>
</reference>
<name>A0A398BG99_9BACI</name>
<dbReference type="PANTHER" id="PTHR23530:SF1">
    <property type="entry name" value="PERMEASE, MAJOR FACILITATOR SUPERFAMILY-RELATED"/>
    <property type="match status" value="1"/>
</dbReference>
<evidence type="ECO:0000256" key="2">
    <source>
        <dbReference type="ARBA" id="ARBA00022448"/>
    </source>
</evidence>
<dbReference type="Gene3D" id="1.20.1250.20">
    <property type="entry name" value="MFS general substrate transporter like domains"/>
    <property type="match status" value="1"/>
</dbReference>
<feature type="transmembrane region" description="Helical" evidence="6">
    <location>
        <begin position="295"/>
        <end position="328"/>
    </location>
</feature>
<keyword evidence="4 6" id="KW-1133">Transmembrane helix</keyword>
<dbReference type="EMBL" id="QWVT01000012">
    <property type="protein sequence ID" value="RID86646.1"/>
    <property type="molecule type" value="Genomic_DNA"/>
</dbReference>
<evidence type="ECO:0000259" key="7">
    <source>
        <dbReference type="PROSITE" id="PS50850"/>
    </source>
</evidence>
<evidence type="ECO:0000256" key="5">
    <source>
        <dbReference type="ARBA" id="ARBA00023136"/>
    </source>
</evidence>
<dbReference type="GO" id="GO:0005886">
    <property type="term" value="C:plasma membrane"/>
    <property type="evidence" value="ECO:0007669"/>
    <property type="project" value="UniProtKB-SubCell"/>
</dbReference>
<dbReference type="RefSeq" id="WP_119112149.1">
    <property type="nucleotide sequence ID" value="NZ_CBCSEO010000015.1"/>
</dbReference>
<dbReference type="OrthoDB" id="9816124at2"/>
<keyword evidence="2" id="KW-0813">Transport</keyword>
<dbReference type="AlphaFoldDB" id="A0A398BG99"/>
<feature type="transmembrane region" description="Helical" evidence="6">
    <location>
        <begin position="212"/>
        <end position="235"/>
    </location>
</feature>